<accession>A0A2S8I9E3</accession>
<feature type="chain" id="PRO_5015783350" description="microbial collagenase" evidence="15">
    <location>
        <begin position="32"/>
        <end position="644"/>
    </location>
</feature>
<evidence type="ECO:0000256" key="1">
    <source>
        <dbReference type="ARBA" id="ARBA00000424"/>
    </source>
</evidence>
<dbReference type="Gene3D" id="1.10.390.20">
    <property type="match status" value="1"/>
</dbReference>
<comment type="catalytic activity">
    <reaction evidence="1">
        <text>Digestion of native collagen in the triple helical region at Xaa-|-Gly bonds. With synthetic peptides, a preference is shown for Gly at P3 and P1', Pro and Ala at P2 and P2', and hydroxyproline, Ala or Arg at P3'.</text>
        <dbReference type="EC" id="3.4.24.3"/>
    </reaction>
</comment>
<dbReference type="Pfam" id="PF01752">
    <property type="entry name" value="Peptidase_M9"/>
    <property type="match status" value="1"/>
</dbReference>
<evidence type="ECO:0000256" key="9">
    <source>
        <dbReference type="ARBA" id="ARBA00022801"/>
    </source>
</evidence>
<evidence type="ECO:0000256" key="10">
    <source>
        <dbReference type="ARBA" id="ARBA00022833"/>
    </source>
</evidence>
<dbReference type="GO" id="GO:0008270">
    <property type="term" value="F:zinc ion binding"/>
    <property type="evidence" value="ECO:0007669"/>
    <property type="project" value="InterPro"/>
</dbReference>
<protein>
    <recommendedName>
        <fullName evidence="4">microbial collagenase</fullName>
        <ecNumber evidence="4">3.4.24.3</ecNumber>
    </recommendedName>
</protein>
<keyword evidence="8 15" id="KW-0732">Signal</keyword>
<evidence type="ECO:0000256" key="14">
    <source>
        <dbReference type="SAM" id="MobiDB-lite"/>
    </source>
</evidence>
<name>A0A2S8I9E3_BURCE</name>
<evidence type="ECO:0000256" key="13">
    <source>
        <dbReference type="PIRSR" id="PIRSR602169-1"/>
    </source>
</evidence>
<keyword evidence="5" id="KW-0964">Secreted</keyword>
<evidence type="ECO:0000259" key="16">
    <source>
        <dbReference type="Pfam" id="PF08453"/>
    </source>
</evidence>
<keyword evidence="6" id="KW-0645">Protease</keyword>
<evidence type="ECO:0000256" key="12">
    <source>
        <dbReference type="ARBA" id="ARBA00023145"/>
    </source>
</evidence>
<evidence type="ECO:0000256" key="5">
    <source>
        <dbReference type="ARBA" id="ARBA00022525"/>
    </source>
</evidence>
<dbReference type="GO" id="GO:0004222">
    <property type="term" value="F:metalloendopeptidase activity"/>
    <property type="evidence" value="ECO:0007669"/>
    <property type="project" value="InterPro"/>
</dbReference>
<keyword evidence="10" id="KW-0862">Zinc</keyword>
<dbReference type="InterPro" id="IPR002169">
    <property type="entry name" value="Peptidase_M9A/M9B"/>
</dbReference>
<evidence type="ECO:0000256" key="6">
    <source>
        <dbReference type="ARBA" id="ARBA00022670"/>
    </source>
</evidence>
<dbReference type="PANTHER" id="PTHR13062:SF9">
    <property type="entry name" value="MICROBIAL COLLAGENASE"/>
    <property type="match status" value="1"/>
</dbReference>
<dbReference type="Pfam" id="PF08453">
    <property type="entry name" value="Peptidase_M9_N"/>
    <property type="match status" value="1"/>
</dbReference>
<dbReference type="InterPro" id="IPR013661">
    <property type="entry name" value="Peptidase_M9_N_dom"/>
</dbReference>
<dbReference type="EC" id="3.4.24.3" evidence="4"/>
<comment type="cofactor">
    <cofactor evidence="2">
        <name>Zn(2+)</name>
        <dbReference type="ChEBI" id="CHEBI:29105"/>
    </cofactor>
</comment>
<keyword evidence="9" id="KW-0378">Hydrolase</keyword>
<comment type="caution">
    <text evidence="17">The sequence shown here is derived from an EMBL/GenBank/DDBJ whole genome shotgun (WGS) entry which is preliminary data.</text>
</comment>
<dbReference type="PANTHER" id="PTHR13062">
    <property type="entry name" value="COLLAGENASE"/>
    <property type="match status" value="1"/>
</dbReference>
<evidence type="ECO:0000313" key="17">
    <source>
        <dbReference type="EMBL" id="PQP11413.1"/>
    </source>
</evidence>
<dbReference type="AlphaFoldDB" id="A0A2S8I9E3"/>
<dbReference type="Proteomes" id="UP000238206">
    <property type="component" value="Unassembled WGS sequence"/>
</dbReference>
<feature type="domain" description="Peptidase M9 collagenase N-terminal" evidence="16">
    <location>
        <begin position="103"/>
        <end position="247"/>
    </location>
</feature>
<evidence type="ECO:0000256" key="11">
    <source>
        <dbReference type="ARBA" id="ARBA00023049"/>
    </source>
</evidence>
<evidence type="ECO:0000256" key="4">
    <source>
        <dbReference type="ARBA" id="ARBA00012653"/>
    </source>
</evidence>
<proteinExistence type="predicted"/>
<evidence type="ECO:0000313" key="18">
    <source>
        <dbReference type="Proteomes" id="UP000238206"/>
    </source>
</evidence>
<dbReference type="GO" id="GO:0005576">
    <property type="term" value="C:extracellular region"/>
    <property type="evidence" value="ECO:0007669"/>
    <property type="project" value="UniProtKB-SubCell"/>
</dbReference>
<feature type="signal peptide" evidence="15">
    <location>
        <begin position="1"/>
        <end position="31"/>
    </location>
</feature>
<sequence>MTTKPIFHLWHCFMAAATIAISMLAPEPAFAESSTERDRQVRMPRLPQNLPPSPEQAEYNLPLSKQDRASLMDGTQPRQRSTRNKHSTGDADCRDLAAIARYHAAALADHISNLPDYECHYGLFSIEPTLALKIFGAPNVQAVADRLVQELSRYDASNLHLVNLLIYLRAAYYQYEVSGLRDPMPNLAAKLRPHIRRGIMGDALYRENARAPSTANELMKLITNMKDEPYYLPVLKDRVERYTTSAANPRAAESLRQPGAAGAFTGLLTVFFYAHQRPAARVALETDASYPEVLDRFVTENRASLSNARDIHLLSDTAREAYRFLRYPSQKPRVKRMIQDLLTATSMTGDGNELWLAAAESADYGDRGQCADYGICDYKNRLSDAVLPHRLACNAHVRVLAQALPPTRIRSVCTTIARQEDYFHRMMQTGRKPVAGDRNDLIDLVVFEDYGNYRKYASAIYGINTDNGGMYLEGDPSAPDNRARMIMHEASWLRPRFAVWNLEHEFTHYLDGRYNMAGDFAASTAKPTVWWLEGLGEYLSKRNDYQEAIDAASTGTYRLADVFNTRYTSHDYVARAYRWGYMATRFMFERHRTDVDAIVSRFRAGDYDGYERHVAHIGNRYDNEFIDWARTATTAGEPPLPAMN</sequence>
<evidence type="ECO:0000256" key="15">
    <source>
        <dbReference type="SAM" id="SignalP"/>
    </source>
</evidence>
<dbReference type="GO" id="GO:0006508">
    <property type="term" value="P:proteolysis"/>
    <property type="evidence" value="ECO:0007669"/>
    <property type="project" value="UniProtKB-KW"/>
</dbReference>
<evidence type="ECO:0000256" key="2">
    <source>
        <dbReference type="ARBA" id="ARBA00001947"/>
    </source>
</evidence>
<keyword evidence="12" id="KW-0865">Zymogen</keyword>
<gene>
    <name evidence="17" type="ORF">C5615_32100</name>
</gene>
<evidence type="ECO:0000256" key="7">
    <source>
        <dbReference type="ARBA" id="ARBA00022723"/>
    </source>
</evidence>
<evidence type="ECO:0000256" key="8">
    <source>
        <dbReference type="ARBA" id="ARBA00022729"/>
    </source>
</evidence>
<dbReference type="PRINTS" id="PR00931">
    <property type="entry name" value="MICOLLPTASE"/>
</dbReference>
<dbReference type="Gene3D" id="3.40.30.160">
    <property type="entry name" value="Collagenase ColT, N-terminal domain"/>
    <property type="match status" value="1"/>
</dbReference>
<evidence type="ECO:0000256" key="3">
    <source>
        <dbReference type="ARBA" id="ARBA00004613"/>
    </source>
</evidence>
<organism evidence="17 18">
    <name type="scientific">Burkholderia cepacia</name>
    <name type="common">Pseudomonas cepacia</name>
    <dbReference type="NCBI Taxonomy" id="292"/>
    <lineage>
        <taxon>Bacteria</taxon>
        <taxon>Pseudomonadati</taxon>
        <taxon>Pseudomonadota</taxon>
        <taxon>Betaproteobacteria</taxon>
        <taxon>Burkholderiales</taxon>
        <taxon>Burkholderiaceae</taxon>
        <taxon>Burkholderia</taxon>
        <taxon>Burkholderia cepacia complex</taxon>
    </lineage>
</organism>
<dbReference type="EMBL" id="PUIQ01000058">
    <property type="protein sequence ID" value="PQP11413.1"/>
    <property type="molecule type" value="Genomic_DNA"/>
</dbReference>
<keyword evidence="11" id="KW-0482">Metalloprotease</keyword>
<feature type="active site" evidence="13">
    <location>
        <position position="505"/>
    </location>
</feature>
<comment type="subcellular location">
    <subcellularLocation>
        <location evidence="3">Secreted</location>
    </subcellularLocation>
</comment>
<keyword evidence="7" id="KW-0479">Metal-binding</keyword>
<feature type="region of interest" description="Disordered" evidence="14">
    <location>
        <begin position="31"/>
        <end position="90"/>
    </location>
</feature>
<reference evidence="17 18" key="1">
    <citation type="submission" date="2018-02" db="EMBL/GenBank/DDBJ databases">
        <title>Draft genome sequencing of Burkholderia cepacia Y14-15.</title>
        <authorList>
            <person name="Zheng B.-X."/>
        </authorList>
    </citation>
    <scope>NUCLEOTIDE SEQUENCE [LARGE SCALE GENOMIC DNA]</scope>
    <source>
        <strain evidence="17 18">Y14-15</strain>
    </source>
</reference>